<evidence type="ECO:0000313" key="10">
    <source>
        <dbReference type="Proteomes" id="UP000268321"/>
    </source>
</evidence>
<evidence type="ECO:0000256" key="5">
    <source>
        <dbReference type="ARBA" id="ARBA00037900"/>
    </source>
</evidence>
<evidence type="ECO:0000256" key="6">
    <source>
        <dbReference type="ARBA" id="ARBA00039017"/>
    </source>
</evidence>
<dbReference type="SUPFAM" id="SSF52499">
    <property type="entry name" value="Isochorismatase-like hydrolases"/>
    <property type="match status" value="1"/>
</dbReference>
<dbReference type="PANTHER" id="PTHR11080:SF2">
    <property type="entry name" value="LD05707P"/>
    <property type="match status" value="1"/>
</dbReference>
<reference evidence="10" key="1">
    <citation type="journal article" date="2018" name="Nat. Microbiol.">
        <title>Leveraging single-cell genomics to expand the fungal tree of life.</title>
        <authorList>
            <person name="Ahrendt S.R."/>
            <person name="Quandt C.A."/>
            <person name="Ciobanu D."/>
            <person name="Clum A."/>
            <person name="Salamov A."/>
            <person name="Andreopoulos B."/>
            <person name="Cheng J.F."/>
            <person name="Woyke T."/>
            <person name="Pelin A."/>
            <person name="Henrissat B."/>
            <person name="Reynolds N.K."/>
            <person name="Benny G.L."/>
            <person name="Smith M.E."/>
            <person name="James T.Y."/>
            <person name="Grigoriev I.V."/>
        </authorList>
    </citation>
    <scope>NUCLEOTIDE SEQUENCE [LARGE SCALE GENOMIC DNA]</scope>
    <source>
        <strain evidence="10">Baker2002</strain>
    </source>
</reference>
<accession>A0A4P9ZDI6</accession>
<dbReference type="InterPro" id="IPR052347">
    <property type="entry name" value="Isochorismatase_Nicotinamidase"/>
</dbReference>
<name>A0A4P9ZDI6_9ASCO</name>
<dbReference type="InterPro" id="IPR000868">
    <property type="entry name" value="Isochorismatase-like_dom"/>
</dbReference>
<dbReference type="Gene3D" id="3.40.50.850">
    <property type="entry name" value="Isochorismatase-like"/>
    <property type="match status" value="1"/>
</dbReference>
<organism evidence="9 10">
    <name type="scientific">Metschnikowia bicuspidata</name>
    <dbReference type="NCBI Taxonomy" id="27322"/>
    <lineage>
        <taxon>Eukaryota</taxon>
        <taxon>Fungi</taxon>
        <taxon>Dikarya</taxon>
        <taxon>Ascomycota</taxon>
        <taxon>Saccharomycotina</taxon>
        <taxon>Pichiomycetes</taxon>
        <taxon>Metschnikowiaceae</taxon>
        <taxon>Metschnikowia</taxon>
    </lineage>
</organism>
<keyword evidence="2" id="KW-0662">Pyridine nucleotide biosynthesis</keyword>
<keyword evidence="10" id="KW-1185">Reference proteome</keyword>
<evidence type="ECO:0000313" key="9">
    <source>
        <dbReference type="EMBL" id="RKP30442.1"/>
    </source>
</evidence>
<dbReference type="GO" id="GO:0046872">
    <property type="term" value="F:metal ion binding"/>
    <property type="evidence" value="ECO:0007669"/>
    <property type="project" value="UniProtKB-KW"/>
</dbReference>
<comment type="similarity">
    <text evidence="1">Belongs to the isochorismatase family.</text>
</comment>
<dbReference type="Pfam" id="PF00857">
    <property type="entry name" value="Isochorismatase"/>
    <property type="match status" value="1"/>
</dbReference>
<evidence type="ECO:0000256" key="4">
    <source>
        <dbReference type="ARBA" id="ARBA00022801"/>
    </source>
</evidence>
<protein>
    <recommendedName>
        <fullName evidence="6">nicotinamidase</fullName>
        <ecNumber evidence="6">3.5.1.19</ecNumber>
    </recommendedName>
    <alternativeName>
        <fullName evidence="7">Nicotinamide deamidase</fullName>
    </alternativeName>
</protein>
<sequence>MLKAALLIIDVQEDFLPPNGALAVPNGRAIIDKILSLCDVSRFLWLAIALTQDWHPTNHILFASQHNVEPFTNLEFEHPGKEKNACTGKIKCKRQTVWPDHCVQKTKGSEIEPSILATFDALPAYIPKLIVQKGYLQDREYYLCFSDVWHLHKTELEDFLLQNEISHIVVVGLAYDYCVLHSAVDSLLSRFSTAVIKDCCLSVHPEKIKETEQAYQEAGVQLFATMDDFMASLQN</sequence>
<dbReference type="PANTHER" id="PTHR11080">
    <property type="entry name" value="PYRAZINAMIDASE/NICOTINAMIDASE"/>
    <property type="match status" value="1"/>
</dbReference>
<gene>
    <name evidence="9" type="ORF">METBISCDRAFT_16398</name>
</gene>
<dbReference type="GO" id="GO:0019363">
    <property type="term" value="P:pyridine nucleotide biosynthetic process"/>
    <property type="evidence" value="ECO:0007669"/>
    <property type="project" value="UniProtKB-KW"/>
</dbReference>
<evidence type="ECO:0000256" key="2">
    <source>
        <dbReference type="ARBA" id="ARBA00022642"/>
    </source>
</evidence>
<keyword evidence="4 9" id="KW-0378">Hydrolase</keyword>
<comment type="pathway">
    <text evidence="5">Cofactor biosynthesis; nicotinate biosynthesis; nicotinate from nicotinamide: step 1/1.</text>
</comment>
<evidence type="ECO:0000259" key="8">
    <source>
        <dbReference type="Pfam" id="PF00857"/>
    </source>
</evidence>
<proteinExistence type="inferred from homology"/>
<dbReference type="Proteomes" id="UP000268321">
    <property type="component" value="Unassembled WGS sequence"/>
</dbReference>
<dbReference type="EC" id="3.5.1.19" evidence="6"/>
<evidence type="ECO:0000256" key="7">
    <source>
        <dbReference type="ARBA" id="ARBA00043224"/>
    </source>
</evidence>
<evidence type="ECO:0000256" key="1">
    <source>
        <dbReference type="ARBA" id="ARBA00006336"/>
    </source>
</evidence>
<evidence type="ECO:0000256" key="3">
    <source>
        <dbReference type="ARBA" id="ARBA00022723"/>
    </source>
</evidence>
<keyword evidence="3" id="KW-0479">Metal-binding</keyword>
<dbReference type="AlphaFoldDB" id="A0A4P9ZDI6"/>
<dbReference type="GO" id="GO:0008936">
    <property type="term" value="F:nicotinamidase activity"/>
    <property type="evidence" value="ECO:0007669"/>
    <property type="project" value="UniProtKB-EC"/>
</dbReference>
<feature type="domain" description="Isochorismatase-like" evidence="8">
    <location>
        <begin position="152"/>
        <end position="209"/>
    </location>
</feature>
<dbReference type="EMBL" id="ML004459">
    <property type="protein sequence ID" value="RKP30442.1"/>
    <property type="molecule type" value="Genomic_DNA"/>
</dbReference>
<dbReference type="OrthoDB" id="3341310at2759"/>
<dbReference type="InterPro" id="IPR036380">
    <property type="entry name" value="Isochorismatase-like_sf"/>
</dbReference>